<dbReference type="PANTHER" id="PTHR36513">
    <property type="entry name" value="ABC TRANSMEMBRANE TYPE-1 DOMAIN-CONTAINING PROTEIN"/>
    <property type="match status" value="1"/>
</dbReference>
<keyword evidence="2" id="KW-0378">Hydrolase</keyword>
<gene>
    <name evidence="2" type="ORF">FHP25_12895</name>
</gene>
<name>A0A5C8PNU3_9HYPH</name>
<evidence type="ECO:0000256" key="1">
    <source>
        <dbReference type="SAM" id="MobiDB-lite"/>
    </source>
</evidence>
<dbReference type="AlphaFoldDB" id="A0A5C8PNU3"/>
<sequence>MRRSMRCLGGTVDRVARRRPWDRAPDRSPIRGHPRRPQPGPVPFPEMGEASMVTVYFATNRQNEGTERSPKFGRNFSEKGLTYLRFGSAEVEPPARPGGRYKVTQVHLPPENIIDDPDAPKREKAKEKLGSREIFDELRASMVANQSDALVLIHGFACKFEEVLERGAQLKEIYQLDEKPLEVFVFSWPADGKMIPLISYPRDRDDARASGPAMQRALTILLRYLAGIGRDAHCEQNLHLVAHSMGNYALRHAVQAIVGDLGANRLPRLFKNVFLMAADEDNDSFELAYKFAPLAGLADAIHVYFAANDGALKISRDTKNAQDRLGATGPRTLSDLPLKVTLVDCERVSATTDGDRGHQYYRNRPEVVADIRQVLRGLPPDEVQFRDWVPEKRAYRIRPT</sequence>
<comment type="caution">
    <text evidence="2">The sequence shown here is derived from an EMBL/GenBank/DDBJ whole genome shotgun (WGS) entry which is preliminary data.</text>
</comment>
<organism evidence="2 3">
    <name type="scientific">Vineibacter terrae</name>
    <dbReference type="NCBI Taxonomy" id="2586908"/>
    <lineage>
        <taxon>Bacteria</taxon>
        <taxon>Pseudomonadati</taxon>
        <taxon>Pseudomonadota</taxon>
        <taxon>Alphaproteobacteria</taxon>
        <taxon>Hyphomicrobiales</taxon>
        <taxon>Vineibacter</taxon>
    </lineage>
</organism>
<feature type="region of interest" description="Disordered" evidence="1">
    <location>
        <begin position="1"/>
        <end position="47"/>
    </location>
</feature>
<dbReference type="EMBL" id="VDUZ01000012">
    <property type="protein sequence ID" value="TXL75985.1"/>
    <property type="molecule type" value="Genomic_DNA"/>
</dbReference>
<keyword evidence="3" id="KW-1185">Reference proteome</keyword>
<dbReference type="SUPFAM" id="SSF53474">
    <property type="entry name" value="alpha/beta-Hydrolases"/>
    <property type="match status" value="1"/>
</dbReference>
<proteinExistence type="predicted"/>
<evidence type="ECO:0000313" key="2">
    <source>
        <dbReference type="EMBL" id="TXL75985.1"/>
    </source>
</evidence>
<protein>
    <submittedName>
        <fullName evidence="2">Alpha/beta hydrolase</fullName>
    </submittedName>
</protein>
<dbReference type="InterPro" id="IPR029058">
    <property type="entry name" value="AB_hydrolase_fold"/>
</dbReference>
<dbReference type="GO" id="GO:0016787">
    <property type="term" value="F:hydrolase activity"/>
    <property type="evidence" value="ECO:0007669"/>
    <property type="project" value="UniProtKB-KW"/>
</dbReference>
<reference evidence="2 3" key="1">
    <citation type="submission" date="2019-06" db="EMBL/GenBank/DDBJ databases">
        <title>New taxonomy in bacterial strain CC-CFT640, isolated from vineyard.</title>
        <authorList>
            <person name="Lin S.-Y."/>
            <person name="Tsai C.-F."/>
            <person name="Young C.-C."/>
        </authorList>
    </citation>
    <scope>NUCLEOTIDE SEQUENCE [LARGE SCALE GENOMIC DNA]</scope>
    <source>
        <strain evidence="2 3">CC-CFT640</strain>
    </source>
</reference>
<feature type="compositionally biased region" description="Basic and acidic residues" evidence="1">
    <location>
        <begin position="19"/>
        <end position="29"/>
    </location>
</feature>
<dbReference type="Gene3D" id="3.40.50.1820">
    <property type="entry name" value="alpha/beta hydrolase"/>
    <property type="match status" value="1"/>
</dbReference>
<dbReference type="PANTHER" id="PTHR36513:SF1">
    <property type="entry name" value="TRANSMEMBRANE PROTEIN"/>
    <property type="match status" value="1"/>
</dbReference>
<dbReference type="InterPro" id="IPR010297">
    <property type="entry name" value="DUF900_hydrolase"/>
</dbReference>
<dbReference type="Proteomes" id="UP000321638">
    <property type="component" value="Unassembled WGS sequence"/>
</dbReference>
<dbReference type="Pfam" id="PF05990">
    <property type="entry name" value="DUF900"/>
    <property type="match status" value="1"/>
</dbReference>
<accession>A0A5C8PNU3</accession>
<dbReference type="OrthoDB" id="9797755at2"/>
<evidence type="ECO:0000313" key="3">
    <source>
        <dbReference type="Proteomes" id="UP000321638"/>
    </source>
</evidence>